<name>A0AAE9BYQ4_9CAUD</name>
<reference evidence="1" key="1">
    <citation type="submission" date="2021-05" db="EMBL/GenBank/DDBJ databases">
        <title>Diversity, taxonomy and evolution of archaeal viruses of the class Caudoviricetes.</title>
        <authorList>
            <person name="Liu Y."/>
            <person name="Demina T.A."/>
            <person name="Roux S."/>
            <person name="Aiewsakun P."/>
            <person name="Kazlauskas D."/>
            <person name="Simmonds P."/>
            <person name="Prangishvili D."/>
            <person name="Oksanen H.M."/>
            <person name="Krupovic M."/>
        </authorList>
    </citation>
    <scope>NUCLEOTIDE SEQUENCE</scope>
    <source>
        <strain evidence="1">HATV-3/30</strain>
    </source>
</reference>
<dbReference type="Proteomes" id="UP000827845">
    <property type="component" value="Segment"/>
</dbReference>
<keyword evidence="2" id="KW-1185">Reference proteome</keyword>
<organism evidence="1 2">
    <name type="scientific">Haloarcula tailed virus 3</name>
    <dbReference type="NCBI Taxonomy" id="2877990"/>
    <lineage>
        <taxon>Viruses</taxon>
        <taxon>Duplodnaviria</taxon>
        <taxon>Heunggongvirae</taxon>
        <taxon>Uroviricota</taxon>
        <taxon>Caudoviricetes</taxon>
        <taxon>Kirjokansivirales</taxon>
        <taxon>Pyrstoviridae</taxon>
        <taxon>Hatrivirus</taxon>
        <taxon>Hatrivirus caudatum</taxon>
        <taxon>Hatrivirus HATV3</taxon>
    </lineage>
</organism>
<proteinExistence type="predicted"/>
<accession>A0AAE9BYQ4</accession>
<protein>
    <submittedName>
        <fullName evidence="1">Zn finger</fullName>
    </submittedName>
</protein>
<gene>
    <name evidence="1" type="ORF">HATV-3_gp43</name>
</gene>
<dbReference type="EMBL" id="MZ334527">
    <property type="protein sequence ID" value="UBF23393.1"/>
    <property type="molecule type" value="Genomic_DNA"/>
</dbReference>
<evidence type="ECO:0000313" key="1">
    <source>
        <dbReference type="EMBL" id="UBF23393.1"/>
    </source>
</evidence>
<sequence length="55" mass="6204">MMSLGMTFPSPTCGGCGGQQLNPDAMYCEYCIHERALWRLEERLSDTSTNEDNNE</sequence>
<evidence type="ECO:0000313" key="2">
    <source>
        <dbReference type="Proteomes" id="UP000827845"/>
    </source>
</evidence>